<protein>
    <submittedName>
        <fullName evidence="2">Uncharacterized protein</fullName>
    </submittedName>
</protein>
<feature type="region of interest" description="Disordered" evidence="1">
    <location>
        <begin position="27"/>
        <end position="54"/>
    </location>
</feature>
<evidence type="ECO:0000256" key="1">
    <source>
        <dbReference type="SAM" id="MobiDB-lite"/>
    </source>
</evidence>
<dbReference type="AlphaFoldDB" id="A0A1C4Z663"/>
<dbReference type="EMBL" id="LT607410">
    <property type="protein sequence ID" value="SCF28406.1"/>
    <property type="molecule type" value="Genomic_DNA"/>
</dbReference>
<proteinExistence type="predicted"/>
<sequence length="54" mass="5748">MTPFDAGGTPKAVSFYTTRRDAIAEAGPSGIKAAKKGLPPERRLSPSCLSTRQR</sequence>
<organism evidence="2 3">
    <name type="scientific">Micromonospora purpureochromogenes</name>
    <dbReference type="NCBI Taxonomy" id="47872"/>
    <lineage>
        <taxon>Bacteria</taxon>
        <taxon>Bacillati</taxon>
        <taxon>Actinomycetota</taxon>
        <taxon>Actinomycetes</taxon>
        <taxon>Micromonosporales</taxon>
        <taxon>Micromonosporaceae</taxon>
        <taxon>Micromonospora</taxon>
    </lineage>
</organism>
<reference evidence="2 3" key="1">
    <citation type="submission" date="2016-06" db="EMBL/GenBank/DDBJ databases">
        <authorList>
            <person name="Kjaerup R.B."/>
            <person name="Dalgaard T.S."/>
            <person name="Juul-Madsen H.R."/>
        </authorList>
    </citation>
    <scope>NUCLEOTIDE SEQUENCE [LARGE SCALE GENOMIC DNA]</scope>
    <source>
        <strain evidence="2 3">DSM 43821</strain>
    </source>
</reference>
<evidence type="ECO:0000313" key="3">
    <source>
        <dbReference type="Proteomes" id="UP000198228"/>
    </source>
</evidence>
<evidence type="ECO:0000313" key="2">
    <source>
        <dbReference type="EMBL" id="SCF28406.1"/>
    </source>
</evidence>
<accession>A0A1C4Z663</accession>
<gene>
    <name evidence="2" type="ORF">GA0074696_4078</name>
</gene>
<dbReference type="Proteomes" id="UP000198228">
    <property type="component" value="Chromosome I"/>
</dbReference>
<name>A0A1C4Z663_9ACTN</name>